<dbReference type="OrthoDB" id="103507at2157"/>
<dbReference type="HOGENOM" id="CLU_100105_0_0_2"/>
<name>Q6L2X2_PICTO</name>
<accession>Q6L2X2</accession>
<sequence length="202" mass="22747">MLKLKYVYIITGITIIFIWIVIMASAIVNPWFSITKNALSDLGGGNLINNGHPAPALPEIYNFGLIIEGILIALLSSLFILFSENKIEDAGSSFFIISGLFLALIGIYHEGTYPHDFVSIWFFILSSISYITIGIALVIQRIKYGIAMLVLIPVSWLLFIKIPWQSVAENEIFGIIIIEILVILYMISIRNRQHKLYKAINK</sequence>
<keyword evidence="1" id="KW-0812">Transmembrane</keyword>
<evidence type="ECO:0000256" key="1">
    <source>
        <dbReference type="SAM" id="Phobius"/>
    </source>
</evidence>
<dbReference type="Pfam" id="PF06197">
    <property type="entry name" value="DUF998"/>
    <property type="match status" value="1"/>
</dbReference>
<dbReference type="RefSeq" id="WP_011176895.1">
    <property type="nucleotide sequence ID" value="NC_005877.1"/>
</dbReference>
<dbReference type="PANTHER" id="PTHR42241:SF2">
    <property type="entry name" value="HYPOTHETICAL MEMBRANE PROTEIN, CONSERVED, DUF998 FAMILY"/>
    <property type="match status" value="1"/>
</dbReference>
<feature type="transmembrane region" description="Helical" evidence="1">
    <location>
        <begin position="7"/>
        <end position="32"/>
    </location>
</feature>
<feature type="transmembrane region" description="Helical" evidence="1">
    <location>
        <begin position="120"/>
        <end position="139"/>
    </location>
</feature>
<organism evidence="2 3">
    <name type="scientific">Picrophilus torridus (strain ATCC 700027 / DSM 9790 / JCM 10055 / NBRC 100828 / KAW 2/3)</name>
    <dbReference type="NCBI Taxonomy" id="1122961"/>
    <lineage>
        <taxon>Archaea</taxon>
        <taxon>Methanobacteriati</taxon>
        <taxon>Thermoplasmatota</taxon>
        <taxon>Thermoplasmata</taxon>
        <taxon>Thermoplasmatales</taxon>
        <taxon>Picrophilaceae</taxon>
        <taxon>Picrophilus</taxon>
    </lineage>
</organism>
<keyword evidence="1" id="KW-0472">Membrane</keyword>
<dbReference type="AlphaFoldDB" id="Q6L2X2"/>
<dbReference type="Proteomes" id="UP000000438">
    <property type="component" value="Chromosome"/>
</dbReference>
<feature type="transmembrane region" description="Helical" evidence="1">
    <location>
        <begin position="60"/>
        <end position="83"/>
    </location>
</feature>
<dbReference type="KEGG" id="pto:PTO0094"/>
<feature type="transmembrane region" description="Helical" evidence="1">
    <location>
        <begin position="146"/>
        <end position="166"/>
    </location>
</feature>
<dbReference type="InterPro" id="IPR009339">
    <property type="entry name" value="DUF998"/>
</dbReference>
<dbReference type="InParanoid" id="Q6L2X2"/>
<proteinExistence type="predicted"/>
<reference evidence="2 3" key="1">
    <citation type="journal article" date="2004" name="Proc. Natl. Acad. Sci. U.S.A.">
        <title>Genome sequence of Picrophilus torridus and its implications for life around pH 0.</title>
        <authorList>
            <person name="Futterer O."/>
            <person name="Angelov A."/>
            <person name="Liesegang H."/>
            <person name="Gottschalk G."/>
            <person name="Schleper C."/>
            <person name="Schepers B."/>
            <person name="Dock C."/>
            <person name="Antranikian G."/>
            <person name="Liebl W."/>
        </authorList>
    </citation>
    <scope>NUCLEOTIDE SEQUENCE [LARGE SCALE GENOMIC DNA]</scope>
    <source>
        <strain evidence="3">ATCC 700027 / DSM 9790 / JCM 10055 / NBRC 100828</strain>
    </source>
</reference>
<dbReference type="GeneID" id="2844059"/>
<dbReference type="EMBL" id="AE017261">
    <property type="protein sequence ID" value="AAT42679.1"/>
    <property type="molecule type" value="Genomic_DNA"/>
</dbReference>
<dbReference type="eggNOG" id="arCOG02008">
    <property type="taxonomic scope" value="Archaea"/>
</dbReference>
<evidence type="ECO:0000313" key="3">
    <source>
        <dbReference type="Proteomes" id="UP000000438"/>
    </source>
</evidence>
<dbReference type="PaxDb" id="263820-PTO0094"/>
<protein>
    <submittedName>
        <fullName evidence="2">Hypothetical membrane spanning protein</fullName>
    </submittedName>
</protein>
<gene>
    <name evidence="2" type="ordered locus">PTO0094</name>
</gene>
<keyword evidence="1" id="KW-1133">Transmembrane helix</keyword>
<dbReference type="PANTHER" id="PTHR42241">
    <property type="entry name" value="HYPOTHETICAL MEMBRANE PROTEIN, CONSERVED, DUF998 FAMILY"/>
    <property type="match status" value="1"/>
</dbReference>
<evidence type="ECO:0000313" key="2">
    <source>
        <dbReference type="EMBL" id="AAT42679.1"/>
    </source>
</evidence>
<feature type="transmembrane region" description="Helical" evidence="1">
    <location>
        <begin position="172"/>
        <end position="189"/>
    </location>
</feature>
<dbReference type="STRING" id="263820.PTO0094"/>
<feature type="transmembrane region" description="Helical" evidence="1">
    <location>
        <begin position="90"/>
        <end position="108"/>
    </location>
</feature>